<dbReference type="Proteomes" id="UP000642748">
    <property type="component" value="Unassembled WGS sequence"/>
</dbReference>
<feature type="region of interest" description="Disordered" evidence="1">
    <location>
        <begin position="348"/>
        <end position="400"/>
    </location>
</feature>
<dbReference type="Gene3D" id="1.10.10.10">
    <property type="entry name" value="Winged helix-like DNA-binding domain superfamily/Winged helix DNA-binding domain"/>
    <property type="match status" value="1"/>
</dbReference>
<feature type="compositionally biased region" description="Basic and acidic residues" evidence="1">
    <location>
        <begin position="391"/>
        <end position="400"/>
    </location>
</feature>
<dbReference type="EMBL" id="BONZ01000054">
    <property type="protein sequence ID" value="GIH17390.1"/>
    <property type="molecule type" value="Genomic_DNA"/>
</dbReference>
<evidence type="ECO:0000256" key="1">
    <source>
        <dbReference type="SAM" id="MobiDB-lite"/>
    </source>
</evidence>
<dbReference type="PANTHER" id="PTHR37318">
    <property type="entry name" value="BSL7504 PROTEIN"/>
    <property type="match status" value="1"/>
</dbReference>
<gene>
    <name evidence="3" type="ORF">Raf01_55620</name>
</gene>
<feature type="domain" description="Winged helix DNA-binding" evidence="2">
    <location>
        <begin position="17"/>
        <end position="96"/>
    </location>
</feature>
<comment type="caution">
    <text evidence="3">The sequence shown here is derived from an EMBL/GenBank/DDBJ whole genome shotgun (WGS) entry which is preliminary data.</text>
</comment>
<dbReference type="PANTHER" id="PTHR37318:SF1">
    <property type="entry name" value="BSL7504 PROTEIN"/>
    <property type="match status" value="1"/>
</dbReference>
<dbReference type="CDD" id="cd00090">
    <property type="entry name" value="HTH_ARSR"/>
    <property type="match status" value="1"/>
</dbReference>
<proteinExistence type="predicted"/>
<keyword evidence="4" id="KW-1185">Reference proteome</keyword>
<evidence type="ECO:0000313" key="4">
    <source>
        <dbReference type="Proteomes" id="UP000642748"/>
    </source>
</evidence>
<protein>
    <recommendedName>
        <fullName evidence="2">Winged helix DNA-binding domain-containing protein</fullName>
    </recommendedName>
</protein>
<feature type="compositionally biased region" description="Gly residues" evidence="1">
    <location>
        <begin position="366"/>
        <end position="386"/>
    </location>
</feature>
<dbReference type="AlphaFoldDB" id="A0A8J3QX62"/>
<name>A0A8J3QX62_9ACTN</name>
<reference evidence="3" key="1">
    <citation type="submission" date="2021-01" db="EMBL/GenBank/DDBJ databases">
        <title>Whole genome shotgun sequence of Rugosimonospora africana NBRC 104875.</title>
        <authorList>
            <person name="Komaki H."/>
            <person name="Tamura T."/>
        </authorList>
    </citation>
    <scope>NUCLEOTIDE SEQUENCE</scope>
    <source>
        <strain evidence="3">NBRC 104875</strain>
    </source>
</reference>
<dbReference type="InterPro" id="IPR036390">
    <property type="entry name" value="WH_DNA-bd_sf"/>
</dbReference>
<dbReference type="Pfam" id="PF13601">
    <property type="entry name" value="HTH_34"/>
    <property type="match status" value="1"/>
</dbReference>
<accession>A0A8J3QX62</accession>
<organism evidence="3 4">
    <name type="scientific">Rugosimonospora africana</name>
    <dbReference type="NCBI Taxonomy" id="556532"/>
    <lineage>
        <taxon>Bacteria</taxon>
        <taxon>Bacillati</taxon>
        <taxon>Actinomycetota</taxon>
        <taxon>Actinomycetes</taxon>
        <taxon>Micromonosporales</taxon>
        <taxon>Micromonosporaceae</taxon>
        <taxon>Rugosimonospora</taxon>
    </lineage>
</organism>
<dbReference type="RefSeq" id="WP_239133964.1">
    <property type="nucleotide sequence ID" value="NZ_BONZ01000054.1"/>
</dbReference>
<sequence length="400" mass="41271">MDSHPSQRVDELTHQRVRLGVLAVLSGRDRATFTDLRDVLGQSDGALGRHLRVLEEAGYVVAEKTFENRRPRTWISLTDSGRAAIATERDALAELIGALGGAAPAAGPVRLSPSSAPSVVPSSASPAAWASASRSVPRGFAAPLVGAGRTTGPGKATGGGAVTGGVVTDRAVSDRAEGDRAEGDSATGGGRCATLILGGTNTGMPLVAEGPVGSGFTVPEGVERWPGYDAQRMTFLSHGLRDGYVRRWAREQGTVRVDALLVELSDESAPRAVLKALAEPTMYVPLLPHVRGYRFDEGDGVASCVAWLAYGPFLACVSLTDHADLAENRATILAQTQFMKLAGVRPAEYRPGEHGPSDHGPADHQLGGGPVIGDTAGGGRTGGGPAGAIPAEDRVGGVRS</sequence>
<feature type="compositionally biased region" description="Basic and acidic residues" evidence="1">
    <location>
        <begin position="348"/>
        <end position="362"/>
    </location>
</feature>
<dbReference type="InterPro" id="IPR027395">
    <property type="entry name" value="WH_DNA-bd_dom"/>
</dbReference>
<dbReference type="InterPro" id="IPR011991">
    <property type="entry name" value="ArsR-like_HTH"/>
</dbReference>
<evidence type="ECO:0000259" key="2">
    <source>
        <dbReference type="Pfam" id="PF13601"/>
    </source>
</evidence>
<dbReference type="InterPro" id="IPR036388">
    <property type="entry name" value="WH-like_DNA-bd_sf"/>
</dbReference>
<dbReference type="SUPFAM" id="SSF46785">
    <property type="entry name" value="Winged helix' DNA-binding domain"/>
    <property type="match status" value="1"/>
</dbReference>
<evidence type="ECO:0000313" key="3">
    <source>
        <dbReference type="EMBL" id="GIH17390.1"/>
    </source>
</evidence>